<dbReference type="InterPro" id="IPR025110">
    <property type="entry name" value="AMP-bd_C"/>
</dbReference>
<dbReference type="FunFam" id="1.10.1200.10:FF:000016">
    <property type="entry name" value="Non-ribosomal peptide synthase"/>
    <property type="match status" value="1"/>
</dbReference>
<dbReference type="NCBIfam" id="TIGR01733">
    <property type="entry name" value="AA-adenyl-dom"/>
    <property type="match status" value="1"/>
</dbReference>
<dbReference type="SUPFAM" id="SSF52777">
    <property type="entry name" value="CoA-dependent acyltransferases"/>
    <property type="match status" value="2"/>
</dbReference>
<accession>A0A402A2Y4</accession>
<evidence type="ECO:0000313" key="6">
    <source>
        <dbReference type="Proteomes" id="UP000287352"/>
    </source>
</evidence>
<dbReference type="GO" id="GO:0072330">
    <property type="term" value="P:monocarboxylic acid biosynthetic process"/>
    <property type="evidence" value="ECO:0007669"/>
    <property type="project" value="UniProtKB-ARBA"/>
</dbReference>
<dbReference type="InterPro" id="IPR010071">
    <property type="entry name" value="AA_adenyl_dom"/>
</dbReference>
<dbReference type="Pfam" id="PF13193">
    <property type="entry name" value="AMP-binding_C"/>
    <property type="match status" value="1"/>
</dbReference>
<keyword evidence="6" id="KW-1185">Reference proteome</keyword>
<evidence type="ECO:0000313" key="5">
    <source>
        <dbReference type="EMBL" id="GCE13518.1"/>
    </source>
</evidence>
<dbReference type="Gene3D" id="3.40.50.980">
    <property type="match status" value="2"/>
</dbReference>
<dbReference type="SUPFAM" id="SSF56801">
    <property type="entry name" value="Acetyl-CoA synthetase-like"/>
    <property type="match status" value="1"/>
</dbReference>
<organism evidence="5 6">
    <name type="scientific">Tengunoibacter tsumagoiensis</name>
    <dbReference type="NCBI Taxonomy" id="2014871"/>
    <lineage>
        <taxon>Bacteria</taxon>
        <taxon>Bacillati</taxon>
        <taxon>Chloroflexota</taxon>
        <taxon>Ktedonobacteria</taxon>
        <taxon>Ktedonobacterales</taxon>
        <taxon>Dictyobacteraceae</taxon>
        <taxon>Tengunoibacter</taxon>
    </lineage>
</organism>
<dbReference type="InterPro" id="IPR009081">
    <property type="entry name" value="PP-bd_ACP"/>
</dbReference>
<dbReference type="AlphaFoldDB" id="A0A402A2Y4"/>
<dbReference type="Pfam" id="PF00550">
    <property type="entry name" value="PP-binding"/>
    <property type="match status" value="1"/>
</dbReference>
<dbReference type="InterPro" id="IPR001242">
    <property type="entry name" value="Condensation_dom"/>
</dbReference>
<dbReference type="FunFam" id="3.30.300.30:FF:000010">
    <property type="entry name" value="Enterobactin synthetase component F"/>
    <property type="match status" value="1"/>
</dbReference>
<keyword evidence="2" id="KW-0596">Phosphopantetheine</keyword>
<dbReference type="PROSITE" id="PS00455">
    <property type="entry name" value="AMP_BINDING"/>
    <property type="match status" value="1"/>
</dbReference>
<dbReference type="FunFam" id="2.30.38.10:FF:000001">
    <property type="entry name" value="Non-ribosomal peptide synthetase PvdI"/>
    <property type="match status" value="1"/>
</dbReference>
<dbReference type="GO" id="GO:0031177">
    <property type="term" value="F:phosphopantetheine binding"/>
    <property type="evidence" value="ECO:0007669"/>
    <property type="project" value="InterPro"/>
</dbReference>
<dbReference type="GO" id="GO:0003824">
    <property type="term" value="F:catalytic activity"/>
    <property type="evidence" value="ECO:0007669"/>
    <property type="project" value="InterPro"/>
</dbReference>
<dbReference type="RefSeq" id="WP_126581038.1">
    <property type="nucleotide sequence ID" value="NZ_BIFR01000001.1"/>
</dbReference>
<evidence type="ECO:0000256" key="3">
    <source>
        <dbReference type="ARBA" id="ARBA00022553"/>
    </source>
</evidence>
<protein>
    <recommendedName>
        <fullName evidence="4">Carrier domain-containing protein</fullName>
    </recommendedName>
</protein>
<dbReference type="EMBL" id="BIFR01000001">
    <property type="protein sequence ID" value="GCE13518.1"/>
    <property type="molecule type" value="Genomic_DNA"/>
</dbReference>
<sequence>MDQLDPSQLRQRLSLLKLDQTEQRSQRSPRTEIVKHAPRQEVALAPSQERLWFLDQLVPQSTAYHLPLLLRLTGPLNEDALERALQEVVQRHEALRTHFLLRADGRPAQVIVPELVLSLARRDVSTLPEPERIPTLRTCLEQELLRPFNLEQLPLIHATLFTVGEREHQLFLVLHHIIADAWSLRVLIQELSTLYQAYNAGKTSPFTEPPFQLGDYVSWLQDTASEQEQHLAYWQEQLTPPPTVLQLPFDRARPAVQGYKSAWITRRLPASLLDSLKKLAQKERITPYMLFLAVYAVLLSRYSNEKTLFIGTPIAQRNRSGLEQIIGFVANTLVLRADLSGDPSFRTFLGRIREMALQSFAHADAPFDKVVERVQPTRDPSYSPLFQVMFLFQNIVQLPIQAGELLIEVEGVEENGAQFDLTLAVSNDLCRFQYNTDLFDSSTITRLATHFEGLLQSVVDNPDHRLTALPFLTAEERYQLLVAWNTEPTPPSTLPWPGSEQSSEHCLHTLFERQVERTPTAVAATFEHRSLTYQELNQKANQLAHFLIRLGIGPEDLVGLAMERSLELLVGLFGILKAGAAYLPLDPLYPQERLAFLIQESQLSLLLTQPQVLPWLSEYNVNVIRLDPHEERFATECIDNPPTRTGPDNAVYVIFTSGSTGLPKGIVVRHGALVNHALAMVQAIELAPAERFLQFASISFDASAVQLFPTLISGATLVLHRAPNELSNYELWRLCQEQQVSVLDVPTAFWHQWIEDITTSNLSLPSSLRVFMTGGEMAAIDKVQTWAQATRRPATFISSYGPTEATITATIFTTTNAGEELAHRLVVPLGRPIANVQIYLLNDSMHPVPVGVIGEIFIGGAGLARGYLHHPALTAEQFVPHPFSTEPGARLYKTGDLARYLPDGTIEFQGRRDHQVKIRGFRIELGEIEAILRQHWTVQEAIVLARKETQGETRLIAYIVPKAHDQEMIKQLREKEPSLEGLDGATELSLEELQRYLLPLLRRFLKERLPNYMLPTAFVFLDRFPLTPNSKVDQRALPHPEVQTNSTDTYVAPRTAVEELLLKIWTQLLGGTQAGIHDSFFEHGGHSLLATQVISQVRRMFKIEVPLHTLFNAPTVADFAEALTTFETQPGQLLAIARRRKQLDSMSPAEIRARLQEKQRKG</sequence>
<dbReference type="PANTHER" id="PTHR45527:SF1">
    <property type="entry name" value="FATTY ACID SYNTHASE"/>
    <property type="match status" value="1"/>
</dbReference>
<dbReference type="InterPro" id="IPR023213">
    <property type="entry name" value="CAT-like_dom_sf"/>
</dbReference>
<dbReference type="Gene3D" id="3.30.300.30">
    <property type="match status" value="1"/>
</dbReference>
<evidence type="ECO:0000256" key="1">
    <source>
        <dbReference type="ARBA" id="ARBA00001957"/>
    </source>
</evidence>
<dbReference type="OrthoDB" id="9757538at2"/>
<dbReference type="GO" id="GO:0043041">
    <property type="term" value="P:amino acid activation for nonribosomal peptide biosynthetic process"/>
    <property type="evidence" value="ECO:0007669"/>
    <property type="project" value="TreeGrafter"/>
</dbReference>
<dbReference type="InterPro" id="IPR029058">
    <property type="entry name" value="AB_hydrolase_fold"/>
</dbReference>
<dbReference type="SUPFAM" id="SSF47336">
    <property type="entry name" value="ACP-like"/>
    <property type="match status" value="1"/>
</dbReference>
<dbReference type="PANTHER" id="PTHR45527">
    <property type="entry name" value="NONRIBOSOMAL PEPTIDE SYNTHETASE"/>
    <property type="match status" value="1"/>
</dbReference>
<dbReference type="InterPro" id="IPR000873">
    <property type="entry name" value="AMP-dep_synth/lig_dom"/>
</dbReference>
<gene>
    <name evidence="5" type="ORF">KTT_33770</name>
</gene>
<name>A0A402A2Y4_9CHLR</name>
<dbReference type="GO" id="GO:0005829">
    <property type="term" value="C:cytosol"/>
    <property type="evidence" value="ECO:0007669"/>
    <property type="project" value="TreeGrafter"/>
</dbReference>
<dbReference type="GO" id="GO:0008610">
    <property type="term" value="P:lipid biosynthetic process"/>
    <property type="evidence" value="ECO:0007669"/>
    <property type="project" value="UniProtKB-ARBA"/>
</dbReference>
<feature type="domain" description="Carrier" evidence="4">
    <location>
        <begin position="1052"/>
        <end position="1127"/>
    </location>
</feature>
<evidence type="ECO:0000256" key="2">
    <source>
        <dbReference type="ARBA" id="ARBA00022450"/>
    </source>
</evidence>
<evidence type="ECO:0000259" key="4">
    <source>
        <dbReference type="PROSITE" id="PS50075"/>
    </source>
</evidence>
<dbReference type="Gene3D" id="2.30.38.10">
    <property type="entry name" value="Luciferase, Domain 3"/>
    <property type="match status" value="1"/>
</dbReference>
<dbReference type="SMART" id="SM00823">
    <property type="entry name" value="PKS_PP"/>
    <property type="match status" value="1"/>
</dbReference>
<dbReference type="Pfam" id="PF00668">
    <property type="entry name" value="Condensation"/>
    <property type="match status" value="1"/>
</dbReference>
<dbReference type="InterPro" id="IPR020845">
    <property type="entry name" value="AMP-binding_CS"/>
</dbReference>
<dbReference type="InterPro" id="IPR036736">
    <property type="entry name" value="ACP-like_sf"/>
</dbReference>
<comment type="caution">
    <text evidence="5">The sequence shown here is derived from an EMBL/GenBank/DDBJ whole genome shotgun (WGS) entry which is preliminary data.</text>
</comment>
<dbReference type="Gene3D" id="3.30.559.30">
    <property type="entry name" value="Nonribosomal peptide synthetase, condensation domain"/>
    <property type="match status" value="1"/>
</dbReference>
<keyword evidence="3" id="KW-0597">Phosphoprotein</keyword>
<dbReference type="PROSITE" id="PS50075">
    <property type="entry name" value="CARRIER"/>
    <property type="match status" value="1"/>
</dbReference>
<dbReference type="Gene3D" id="3.40.50.1820">
    <property type="entry name" value="alpha/beta hydrolase"/>
    <property type="match status" value="1"/>
</dbReference>
<dbReference type="Proteomes" id="UP000287352">
    <property type="component" value="Unassembled WGS sequence"/>
</dbReference>
<dbReference type="CDD" id="cd19531">
    <property type="entry name" value="LCL_NRPS-like"/>
    <property type="match status" value="1"/>
</dbReference>
<dbReference type="FunFam" id="3.40.50.12780:FF:000012">
    <property type="entry name" value="Non-ribosomal peptide synthetase"/>
    <property type="match status" value="1"/>
</dbReference>
<dbReference type="InterPro" id="IPR045851">
    <property type="entry name" value="AMP-bd_C_sf"/>
</dbReference>
<dbReference type="FunFam" id="3.40.50.980:FF:000001">
    <property type="entry name" value="Non-ribosomal peptide synthetase"/>
    <property type="match status" value="1"/>
</dbReference>
<comment type="cofactor">
    <cofactor evidence="1">
        <name>pantetheine 4'-phosphate</name>
        <dbReference type="ChEBI" id="CHEBI:47942"/>
    </cofactor>
</comment>
<dbReference type="Pfam" id="PF00501">
    <property type="entry name" value="AMP-binding"/>
    <property type="match status" value="1"/>
</dbReference>
<dbReference type="InterPro" id="IPR020806">
    <property type="entry name" value="PKS_PP-bd"/>
</dbReference>
<dbReference type="Gene3D" id="3.30.559.10">
    <property type="entry name" value="Chloramphenicol acetyltransferase-like domain"/>
    <property type="match status" value="1"/>
</dbReference>
<dbReference type="GO" id="GO:0044550">
    <property type="term" value="P:secondary metabolite biosynthetic process"/>
    <property type="evidence" value="ECO:0007669"/>
    <property type="project" value="UniProtKB-ARBA"/>
</dbReference>
<proteinExistence type="predicted"/>
<reference evidence="6" key="1">
    <citation type="submission" date="2018-12" db="EMBL/GenBank/DDBJ databases">
        <title>Tengunoibacter tsumagoiensis gen. nov., sp. nov., Dictyobacter kobayashii sp. nov., D. alpinus sp. nov., and D. joshuensis sp. nov. and description of Dictyobacteraceae fam. nov. within the order Ktedonobacterales isolated from Tengu-no-mugimeshi.</title>
        <authorList>
            <person name="Wang C.M."/>
            <person name="Zheng Y."/>
            <person name="Sakai Y."/>
            <person name="Toyoda A."/>
            <person name="Minakuchi Y."/>
            <person name="Abe K."/>
            <person name="Yokota A."/>
            <person name="Yabe S."/>
        </authorList>
    </citation>
    <scope>NUCLEOTIDE SEQUENCE [LARGE SCALE GENOMIC DNA]</scope>
    <source>
        <strain evidence="6">Uno3</strain>
    </source>
</reference>